<dbReference type="PANTHER" id="PTHR19303:SF73">
    <property type="entry name" value="PROTEIN PDC2"/>
    <property type="match status" value="1"/>
</dbReference>
<organism evidence="3 4">
    <name type="scientific">Sitophilus oryzae</name>
    <name type="common">Rice weevil</name>
    <name type="synonym">Curculio oryzae</name>
    <dbReference type="NCBI Taxonomy" id="7048"/>
    <lineage>
        <taxon>Eukaryota</taxon>
        <taxon>Metazoa</taxon>
        <taxon>Ecdysozoa</taxon>
        <taxon>Arthropoda</taxon>
        <taxon>Hexapoda</taxon>
        <taxon>Insecta</taxon>
        <taxon>Pterygota</taxon>
        <taxon>Neoptera</taxon>
        <taxon>Endopterygota</taxon>
        <taxon>Coleoptera</taxon>
        <taxon>Polyphaga</taxon>
        <taxon>Cucujiformia</taxon>
        <taxon>Curculionidae</taxon>
        <taxon>Dryophthorinae</taxon>
        <taxon>Sitophilus</taxon>
    </lineage>
</organism>
<evidence type="ECO:0000313" key="4">
    <source>
        <dbReference type="RefSeq" id="XP_030749222.1"/>
    </source>
</evidence>
<dbReference type="KEGG" id="soy:115877203"/>
<dbReference type="Pfam" id="PF03184">
    <property type="entry name" value="DDE_1"/>
    <property type="match status" value="1"/>
</dbReference>
<dbReference type="AlphaFoldDB" id="A0A6J2XDA2"/>
<protein>
    <submittedName>
        <fullName evidence="4">Jerky protein homolog-like</fullName>
    </submittedName>
</protein>
<keyword evidence="3" id="KW-1185">Reference proteome</keyword>
<sequence>MAKDETFKASNGWFSRFKSRCNWHSIAESGEAASADKEAASLYPEKLKAMINEGGYTSQTIFNVDETGLFWKKMPKRTFIAREEKTFPGFKAAKDRLTVMLGANAAAIHNARRNVKRMRAAVDEPMIRSFLKNLSDRLRDVPPTNIWNFDETNLSDDPGKKKVIVKKGSKYPELIRNASKTSISVMFSDLSSHITVHALKLCRQNQITLICLPPNSTHLTQPLDVAFFRPLKIAWRRVLSEWKDTDEGIRNTNIQKQNFPPLLSKMMEIIGPNVEENLKAGFRKCDIVPLKVEEVLSRIPRSSCNPDDIQGAFLQDSKPTNRVDLAVKSRRKKLNIPPGRSVCLENLQSDEDMSNSEVIADNETLEEEPTTSSGIKRNETIFDENSSDDIDFDELVKEQEKEKAFVDYIEGKSANDNTLQF</sequence>
<reference evidence="4" key="1">
    <citation type="submission" date="2025-08" db="UniProtKB">
        <authorList>
            <consortium name="RefSeq"/>
        </authorList>
    </citation>
    <scope>IDENTIFICATION</scope>
    <source>
        <tissue evidence="4">Gonads</tissue>
    </source>
</reference>
<dbReference type="RefSeq" id="XP_030749222.1">
    <property type="nucleotide sequence ID" value="XM_030893362.1"/>
</dbReference>
<evidence type="ECO:0000256" key="1">
    <source>
        <dbReference type="SAM" id="MobiDB-lite"/>
    </source>
</evidence>
<gene>
    <name evidence="4" type="primary">LOC115877203</name>
</gene>
<dbReference type="GeneID" id="115877203"/>
<dbReference type="GO" id="GO:0003677">
    <property type="term" value="F:DNA binding"/>
    <property type="evidence" value="ECO:0007669"/>
    <property type="project" value="TreeGrafter"/>
</dbReference>
<feature type="region of interest" description="Disordered" evidence="1">
    <location>
        <begin position="360"/>
        <end position="389"/>
    </location>
</feature>
<proteinExistence type="predicted"/>
<dbReference type="OrthoDB" id="6766898at2759"/>
<name>A0A6J2XDA2_SITOR</name>
<dbReference type="InterPro" id="IPR004875">
    <property type="entry name" value="DDE_SF_endonuclease_dom"/>
</dbReference>
<evidence type="ECO:0000259" key="2">
    <source>
        <dbReference type="Pfam" id="PF03184"/>
    </source>
</evidence>
<feature type="domain" description="DDE-1" evidence="2">
    <location>
        <begin position="178"/>
        <end position="243"/>
    </location>
</feature>
<dbReference type="Proteomes" id="UP000504635">
    <property type="component" value="Unplaced"/>
</dbReference>
<evidence type="ECO:0000313" key="3">
    <source>
        <dbReference type="Proteomes" id="UP000504635"/>
    </source>
</evidence>
<dbReference type="GO" id="GO:0005634">
    <property type="term" value="C:nucleus"/>
    <property type="evidence" value="ECO:0007669"/>
    <property type="project" value="TreeGrafter"/>
</dbReference>
<dbReference type="PANTHER" id="PTHR19303">
    <property type="entry name" value="TRANSPOSON"/>
    <property type="match status" value="1"/>
</dbReference>
<dbReference type="InParanoid" id="A0A6J2XDA2"/>
<accession>A0A6J2XDA2</accession>
<dbReference type="InterPro" id="IPR050863">
    <property type="entry name" value="CenT-Element_Derived"/>
</dbReference>